<keyword evidence="4" id="KW-1185">Reference proteome</keyword>
<evidence type="ECO:0000313" key="3">
    <source>
        <dbReference type="EMBL" id="KAA1376535.1"/>
    </source>
</evidence>
<sequence>MTDTQPEPTDPTAAPVTTPERRRGRRVAMVAAVAVVVAGAATAVVLTTSDGGSDPVQAVQDYDAVFKQKDCDGFNDLTTRSFRTELGLTSCAKFDVNAKDASIASFRLTVRSSDVRDDTASVRTEETFSSEAGKQTVKLVYALVKDDGVWLVDGITADKGV</sequence>
<dbReference type="AlphaFoldDB" id="A0A641AL42"/>
<evidence type="ECO:0000313" key="4">
    <source>
        <dbReference type="Proteomes" id="UP001515100"/>
    </source>
</evidence>
<evidence type="ECO:0000256" key="2">
    <source>
        <dbReference type="SAM" id="Phobius"/>
    </source>
</evidence>
<feature type="compositionally biased region" description="Low complexity" evidence="1">
    <location>
        <begin position="1"/>
        <end position="18"/>
    </location>
</feature>
<dbReference type="RefSeq" id="WP_129184690.1">
    <property type="nucleotide sequence ID" value="NZ_JAGIOG010000001.1"/>
</dbReference>
<evidence type="ECO:0000256" key="1">
    <source>
        <dbReference type="SAM" id="MobiDB-lite"/>
    </source>
</evidence>
<feature type="region of interest" description="Disordered" evidence="1">
    <location>
        <begin position="1"/>
        <end position="24"/>
    </location>
</feature>
<reference evidence="3" key="1">
    <citation type="submission" date="2019-09" db="EMBL/GenBank/DDBJ databases">
        <authorList>
            <person name="Li J."/>
        </authorList>
    </citation>
    <scope>NUCLEOTIDE SEQUENCE [LARGE SCALE GENOMIC DNA]</scope>
    <source>
        <strain evidence="3">NRBC 14897</strain>
    </source>
</reference>
<gene>
    <name evidence="3" type="ORF">ESP62_014020</name>
</gene>
<keyword evidence="2" id="KW-0812">Transmembrane</keyword>
<feature type="transmembrane region" description="Helical" evidence="2">
    <location>
        <begin position="27"/>
        <end position="46"/>
    </location>
</feature>
<name>A0A641AL42_9ACTN</name>
<comment type="caution">
    <text evidence="3">The sequence shown here is derived from an EMBL/GenBank/DDBJ whole genome shotgun (WGS) entry which is preliminary data.</text>
</comment>
<dbReference type="Proteomes" id="UP001515100">
    <property type="component" value="Unassembled WGS sequence"/>
</dbReference>
<keyword evidence="2" id="KW-0472">Membrane</keyword>
<dbReference type="SUPFAM" id="SSF54427">
    <property type="entry name" value="NTF2-like"/>
    <property type="match status" value="1"/>
</dbReference>
<dbReference type="EMBL" id="SDPP02000003">
    <property type="protein sequence ID" value="KAA1376535.1"/>
    <property type="molecule type" value="Genomic_DNA"/>
</dbReference>
<proteinExistence type="predicted"/>
<dbReference type="OrthoDB" id="5065474at2"/>
<evidence type="ECO:0008006" key="5">
    <source>
        <dbReference type="Google" id="ProtNLM"/>
    </source>
</evidence>
<protein>
    <recommendedName>
        <fullName evidence="5">DUF4878 domain-containing protein</fullName>
    </recommendedName>
</protein>
<organism evidence="3 4">
    <name type="scientific">Aeromicrobium fastidiosum</name>
    <dbReference type="NCBI Taxonomy" id="52699"/>
    <lineage>
        <taxon>Bacteria</taxon>
        <taxon>Bacillati</taxon>
        <taxon>Actinomycetota</taxon>
        <taxon>Actinomycetes</taxon>
        <taxon>Propionibacteriales</taxon>
        <taxon>Nocardioidaceae</taxon>
        <taxon>Aeromicrobium</taxon>
    </lineage>
</organism>
<accession>A0A641AL42</accession>
<dbReference type="InterPro" id="IPR032710">
    <property type="entry name" value="NTF2-like_dom_sf"/>
</dbReference>
<keyword evidence="2" id="KW-1133">Transmembrane helix</keyword>